<dbReference type="PIRSF" id="PIRSF005054">
    <property type="entry name" value="PF1131"/>
    <property type="match status" value="1"/>
</dbReference>
<dbReference type="Proteomes" id="UP000186795">
    <property type="component" value="Unassembled WGS sequence"/>
</dbReference>
<dbReference type="Gene3D" id="3.30.70.1890">
    <property type="match status" value="1"/>
</dbReference>
<reference evidence="9" key="1">
    <citation type="submission" date="2017-01" db="EMBL/GenBank/DDBJ databases">
        <authorList>
            <person name="Varghese N."/>
            <person name="Submissions S."/>
        </authorList>
    </citation>
    <scope>NUCLEOTIDE SEQUENCE [LARGE SCALE GENOMIC DNA]</scope>
    <source>
        <strain evidence="9">DSM 45196</strain>
    </source>
</reference>
<feature type="site" description="Transition state stabilizer" evidence="5">
    <location>
        <position position="53"/>
    </location>
</feature>
<feature type="active site" description="Proton acceptor" evidence="6">
    <location>
        <position position="29"/>
    </location>
</feature>
<evidence type="ECO:0000256" key="6">
    <source>
        <dbReference type="PIRSR" id="PIRSR005054-50"/>
    </source>
</evidence>
<dbReference type="RefSeq" id="WP_009708806.1">
    <property type="nucleotide sequence ID" value="NZ_CP048103.1"/>
</dbReference>
<protein>
    <recommendedName>
        <fullName evidence="4">CRISPR-associated endoribonuclease</fullName>
    </recommendedName>
</protein>
<evidence type="ECO:0000313" key="8">
    <source>
        <dbReference type="EMBL" id="SIS41472.1"/>
    </source>
</evidence>
<feature type="active site" description="Proton donor" evidence="6">
    <location>
        <position position="41"/>
    </location>
</feature>
<dbReference type="InterPro" id="IPR010156">
    <property type="entry name" value="CRISPR-assoc_prot_Cas6"/>
</dbReference>
<sequence>MQLRMTLESDEPSFVLPLHYNHMIQSALYKLLDPGFATFLHEEGYVHGNRRFKLFTFSQLQGEYRLLRDEKKIRFFNPVSLTVCSPIPAFCEGVMNAIVDEKGISLGQARLRVTHIECQQPQVEDQTIIVNTLSPITVYSTLLRPDGRKYTLYFHPSEKDFAKQVQENILKKFQLVYQEAPTSPRFDMEAVGRVKQRTILYKGFIIKGYMGKFKVSADDRRLLALALDASVGAKGSQGFGCIEQVDQSLNGGEKDAG</sequence>
<evidence type="ECO:0000256" key="4">
    <source>
        <dbReference type="PIRNR" id="PIRNR005054"/>
    </source>
</evidence>
<name>A0A1N7IWJ3_9BACL</name>
<evidence type="ECO:0000256" key="5">
    <source>
        <dbReference type="PIRSR" id="PIRSR005054-1"/>
    </source>
</evidence>
<accession>A0A1N7IWJ3</accession>
<keyword evidence="3" id="KW-0051">Antiviral defense</keyword>
<dbReference type="EMBL" id="FTOD01000001">
    <property type="protein sequence ID" value="SIS41472.1"/>
    <property type="molecule type" value="Genomic_DNA"/>
</dbReference>
<dbReference type="PANTHER" id="PTHR36984">
    <property type="entry name" value="CRISPR-ASSOCIATED ENDORIBONUCLEASE CAS6 1"/>
    <property type="match status" value="1"/>
</dbReference>
<dbReference type="CDD" id="cd21140">
    <property type="entry name" value="Cas6_I-like"/>
    <property type="match status" value="1"/>
</dbReference>
<dbReference type="GO" id="GO:0003723">
    <property type="term" value="F:RNA binding"/>
    <property type="evidence" value="ECO:0007669"/>
    <property type="project" value="UniProtKB-KW"/>
</dbReference>
<dbReference type="AlphaFoldDB" id="A0A1N7IWJ3"/>
<evidence type="ECO:0000256" key="1">
    <source>
        <dbReference type="ARBA" id="ARBA00005937"/>
    </source>
</evidence>
<evidence type="ECO:0000256" key="2">
    <source>
        <dbReference type="ARBA" id="ARBA00022884"/>
    </source>
</evidence>
<dbReference type="Pfam" id="PF21350">
    <property type="entry name" value="Cas6_I-A"/>
    <property type="match status" value="1"/>
</dbReference>
<dbReference type="InterPro" id="IPR049435">
    <property type="entry name" value="Cas_Cas6_C"/>
</dbReference>
<comment type="similarity">
    <text evidence="1 4">Belongs to the CRISPR-associated protein Cas6/Cse3/CasE family.</text>
</comment>
<keyword evidence="2" id="KW-0694">RNA-binding</keyword>
<keyword evidence="9" id="KW-1185">Reference proteome</keyword>
<comment type="function">
    <text evidence="4">CRISPR (clustered regularly interspaced short palindromic repeat), is an adaptive immune system that provides protection against mobile genetic elements (viruses, transposable elements and conjugative plasmids). CRISPR clusters contain sequences complementary to antecedent mobile elements and target invading nucleic acids. CRISPR clusters are transcribed and processed into CRISPR RNA (crRNA).</text>
</comment>
<dbReference type="GO" id="GO:0016788">
    <property type="term" value="F:hydrolase activity, acting on ester bonds"/>
    <property type="evidence" value="ECO:0007669"/>
    <property type="project" value="InterPro"/>
</dbReference>
<dbReference type="GO" id="GO:0051607">
    <property type="term" value="P:defense response to virus"/>
    <property type="evidence" value="ECO:0007669"/>
    <property type="project" value="UniProtKB-KW"/>
</dbReference>
<feature type="domain" description="CRISPR associated protein Cas6 C-terminal" evidence="7">
    <location>
        <begin position="120"/>
        <end position="243"/>
    </location>
</feature>
<dbReference type="OrthoDB" id="9797488at2"/>
<dbReference type="InterPro" id="IPR045747">
    <property type="entry name" value="CRISPR-assoc_prot_Cas6_N_sf"/>
</dbReference>
<evidence type="ECO:0000256" key="3">
    <source>
        <dbReference type="ARBA" id="ARBA00023118"/>
    </source>
</evidence>
<gene>
    <name evidence="8" type="ORF">SAMN05421790_101441</name>
</gene>
<evidence type="ECO:0000313" key="9">
    <source>
        <dbReference type="Proteomes" id="UP000186795"/>
    </source>
</evidence>
<proteinExistence type="inferred from homology"/>
<evidence type="ECO:0000259" key="7">
    <source>
        <dbReference type="Pfam" id="PF01881"/>
    </source>
</evidence>
<dbReference type="Pfam" id="PF01881">
    <property type="entry name" value="Cas_Cas6_C"/>
    <property type="match status" value="1"/>
</dbReference>
<dbReference type="PANTHER" id="PTHR36984:SF1">
    <property type="entry name" value="CRISPR-ASSOCIATED ENDORIBONUCLEASE CAS6 1"/>
    <property type="match status" value="1"/>
</dbReference>
<organism evidence="8 9">
    <name type="scientific">Kroppenstedtia eburnea</name>
    <dbReference type="NCBI Taxonomy" id="714067"/>
    <lineage>
        <taxon>Bacteria</taxon>
        <taxon>Bacillati</taxon>
        <taxon>Bacillota</taxon>
        <taxon>Bacilli</taxon>
        <taxon>Bacillales</taxon>
        <taxon>Thermoactinomycetaceae</taxon>
        <taxon>Kroppenstedtia</taxon>
    </lineage>
</organism>
<dbReference type="NCBIfam" id="TIGR01877">
    <property type="entry name" value="cas_cas6"/>
    <property type="match status" value="1"/>
</dbReference>
<dbReference type="Gene3D" id="3.30.70.1900">
    <property type="match status" value="1"/>
</dbReference>